<keyword evidence="2" id="KW-0812">Transmembrane</keyword>
<feature type="transmembrane region" description="Helical" evidence="2">
    <location>
        <begin position="104"/>
        <end position="129"/>
    </location>
</feature>
<evidence type="ECO:0000256" key="1">
    <source>
        <dbReference type="SAM" id="MobiDB-lite"/>
    </source>
</evidence>
<dbReference type="Gene3D" id="1.10.10.1320">
    <property type="entry name" value="Anti-sigma factor, zinc-finger domain"/>
    <property type="match status" value="1"/>
</dbReference>
<dbReference type="InterPro" id="IPR041916">
    <property type="entry name" value="Anti_sigma_zinc_sf"/>
</dbReference>
<organism evidence="4 5">
    <name type="scientific">Brevibacillus ruminantium</name>
    <dbReference type="NCBI Taxonomy" id="2950604"/>
    <lineage>
        <taxon>Bacteria</taxon>
        <taxon>Bacillati</taxon>
        <taxon>Bacillota</taxon>
        <taxon>Bacilli</taxon>
        <taxon>Bacillales</taxon>
        <taxon>Paenibacillaceae</taxon>
        <taxon>Brevibacillus</taxon>
    </lineage>
</organism>
<keyword evidence="2" id="KW-0472">Membrane</keyword>
<keyword evidence="2" id="KW-1133">Transmembrane helix</keyword>
<accession>A0ABY4WN36</accession>
<evidence type="ECO:0000313" key="5">
    <source>
        <dbReference type="Proteomes" id="UP001056500"/>
    </source>
</evidence>
<protein>
    <submittedName>
        <fullName evidence="4">DUF4179 domain-containing protein</fullName>
    </submittedName>
</protein>
<dbReference type="Pfam" id="PF13786">
    <property type="entry name" value="DUF4179"/>
    <property type="match status" value="1"/>
</dbReference>
<gene>
    <name evidence="4" type="ORF">NDK47_22030</name>
</gene>
<evidence type="ECO:0000313" key="4">
    <source>
        <dbReference type="EMBL" id="USG68497.1"/>
    </source>
</evidence>
<keyword evidence="5" id="KW-1185">Reference proteome</keyword>
<evidence type="ECO:0000256" key="2">
    <source>
        <dbReference type="SAM" id="Phobius"/>
    </source>
</evidence>
<sequence length="585" mass="66079">MKSKQLQAYLNDELLPSESVQVERHVEECSFCKSVLEELVQGQEVEELHILGEISPLPDTFTDEITRRLANLPLPALEQRDQQKITVNKSLSWKKRSVDILKKTAIAVAGLAAVITFGSMVSPTFAHYVKSLFHTIDRTDVGIKKAAEDGFSQAVNLKAVDQAITLEVKEVLSDSMRLAILYQITDKDGKPLSKDALHAPTPVPTYDKNSQGDNVKKPEGMEEQESNKVYIKDKDGKDLTLHANWRKSQLGDYILQEIAVSQIRLVDGLEQLPDQFDVQFDYRQIAGTKGKWQVSVPIDLAKAKAVTKDVEVDKKYTSPQGIQLHLQKADFGPSVTRLVWEIQMMADLQKKIQGIIDEKNLMKDPATELLAQQLSDLRFAYEILDDQGSVVAAFDDYTYSGDMGLAKNRVLTNYEKWQIMPSGPQNEVHAFTPMLDKKKVTLKLYSIVMSELADFSTSLKVEDLQKKALEAEYQGSTFVFNGFQSKKIQRGMHQVDGYGIQLQATLPKDIVSVTEWFVRDENGENYPITFVTEDASRDAQGHVKISGDLEIWEMKQAPKQLTLGFRLMDKEYRDVNWEVPIQLSN</sequence>
<dbReference type="Gene3D" id="2.60.40.1630">
    <property type="entry name" value="bacillus anthracis domain"/>
    <property type="match status" value="1"/>
</dbReference>
<evidence type="ECO:0000259" key="3">
    <source>
        <dbReference type="Pfam" id="PF13786"/>
    </source>
</evidence>
<dbReference type="EMBL" id="CP098755">
    <property type="protein sequence ID" value="USG68497.1"/>
    <property type="molecule type" value="Genomic_DNA"/>
</dbReference>
<dbReference type="RefSeq" id="WP_251876327.1">
    <property type="nucleotide sequence ID" value="NZ_CP098755.1"/>
</dbReference>
<proteinExistence type="predicted"/>
<reference evidence="4" key="1">
    <citation type="submission" date="2022-06" db="EMBL/GenBank/DDBJ databases">
        <title>Genome sequencing of Brevibacillus sp. BB3-R1.</title>
        <authorList>
            <person name="Heo J."/>
            <person name="Lee D."/>
            <person name="Won M."/>
            <person name="Han B.-H."/>
            <person name="Hong S.-B."/>
            <person name="Kwon S.-W."/>
        </authorList>
    </citation>
    <scope>NUCLEOTIDE SEQUENCE</scope>
    <source>
        <strain evidence="4">BB3-R1</strain>
    </source>
</reference>
<dbReference type="InterPro" id="IPR025436">
    <property type="entry name" value="DUF4179"/>
</dbReference>
<name>A0ABY4WN36_9BACL</name>
<dbReference type="Proteomes" id="UP001056500">
    <property type="component" value="Chromosome"/>
</dbReference>
<feature type="region of interest" description="Disordered" evidence="1">
    <location>
        <begin position="193"/>
        <end position="225"/>
    </location>
</feature>
<feature type="domain" description="DUF4179" evidence="3">
    <location>
        <begin position="100"/>
        <end position="185"/>
    </location>
</feature>